<evidence type="ECO:0000313" key="3">
    <source>
        <dbReference type="Proteomes" id="UP000013243"/>
    </source>
</evidence>
<name>A0A1B0ZZN7_9RHOB</name>
<evidence type="ECO:0000313" key="2">
    <source>
        <dbReference type="EMBL" id="ANP39792.1"/>
    </source>
</evidence>
<dbReference type="PROSITE" id="PS50817">
    <property type="entry name" value="INTEIN_N_TER"/>
    <property type="match status" value="1"/>
</dbReference>
<dbReference type="OrthoDB" id="6305173at2"/>
<feature type="domain" description="Hedgehog/Intein (Hint)" evidence="1">
    <location>
        <begin position="157"/>
        <end position="303"/>
    </location>
</feature>
<dbReference type="STRING" id="1265309.K529_003345"/>
<dbReference type="GeneID" id="28248835"/>
<evidence type="ECO:0000259" key="1">
    <source>
        <dbReference type="Pfam" id="PF13403"/>
    </source>
</evidence>
<dbReference type="SUPFAM" id="SSF51294">
    <property type="entry name" value="Hedgehog/intein (Hint) domain"/>
    <property type="match status" value="1"/>
</dbReference>
<dbReference type="EMBL" id="CP015230">
    <property type="protein sequence ID" value="ANP39792.1"/>
    <property type="molecule type" value="Genomic_DNA"/>
</dbReference>
<dbReference type="CDD" id="cd00081">
    <property type="entry name" value="Hint"/>
    <property type="match status" value="1"/>
</dbReference>
<dbReference type="InterPro" id="IPR006141">
    <property type="entry name" value="Intein_N"/>
</dbReference>
<reference evidence="2 3" key="1">
    <citation type="journal article" date="2016" name="ISME J.">
        <title>Global occurrence and heterogeneity of the Roseobacter-clade species Ruegeria mobilis.</title>
        <authorList>
            <person name="Sonnenschein E."/>
            <person name="Gram L."/>
        </authorList>
    </citation>
    <scope>NUCLEOTIDE SEQUENCE [LARGE SCALE GENOMIC DNA]</scope>
    <source>
        <strain evidence="2 3">F1926</strain>
    </source>
</reference>
<organism evidence="2 3">
    <name type="scientific">Tritonibacter mobilis F1926</name>
    <dbReference type="NCBI Taxonomy" id="1265309"/>
    <lineage>
        <taxon>Bacteria</taxon>
        <taxon>Pseudomonadati</taxon>
        <taxon>Pseudomonadota</taxon>
        <taxon>Alphaproteobacteria</taxon>
        <taxon>Rhodobacterales</taxon>
        <taxon>Paracoccaceae</taxon>
        <taxon>Tritonibacter</taxon>
    </lineage>
</organism>
<protein>
    <submittedName>
        <fullName evidence="2">Hemolysin-type calcium-binding protein</fullName>
    </submittedName>
</protein>
<dbReference type="AlphaFoldDB" id="A0A1B0ZZN7"/>
<dbReference type="GO" id="GO:0016539">
    <property type="term" value="P:intein-mediated protein splicing"/>
    <property type="evidence" value="ECO:0007669"/>
    <property type="project" value="InterPro"/>
</dbReference>
<dbReference type="Gene3D" id="2.170.16.10">
    <property type="entry name" value="Hedgehog/Intein (Hint) domain"/>
    <property type="match status" value="1"/>
</dbReference>
<sequence>MKTGFCGTFVISWTQTEIDGLEAAPVAALEVGAAWSWHGDAVRVDGPSELLRLDMADGEQDLRRRAARTVRRLVGAAVQNRSDIHAIDIDDPVTDSSFIVTNGVQSYTVTVIEAGRGRPALLMFVDEIPPRNTDLWVVHHALGYLGADQAPRDPGVICFTPGTRIATPDGPKPVETLREGDRVQTRDNGAQVVQWIGARRMSGARLFVMPGLRPIRIRAGALGIDRPERELLVSPEHRMLVRGRAARALFNEPEVLVAARDLINGRTIEVDSSVREVTYVHLLLEHHQVIWANGVETESFHPAHAALAALDDSDRKRLLRRLPGIEHDPASYGAFARRNLSASEAAILMHNAA</sequence>
<dbReference type="InterPro" id="IPR036844">
    <property type="entry name" value="Hint_dom_sf"/>
</dbReference>
<dbReference type="KEGG" id="rmb:K529_003345"/>
<dbReference type="InterPro" id="IPR028992">
    <property type="entry name" value="Hedgehog/Intein_dom"/>
</dbReference>
<gene>
    <name evidence="2" type="ORF">K529_003345</name>
</gene>
<dbReference type="Pfam" id="PF13403">
    <property type="entry name" value="Hint_2"/>
    <property type="match status" value="1"/>
</dbReference>
<accession>A0A1B0ZZN7</accession>
<proteinExistence type="predicted"/>
<dbReference type="Proteomes" id="UP000013243">
    <property type="component" value="Chromosome"/>
</dbReference>
<dbReference type="RefSeq" id="WP_046002431.1">
    <property type="nucleotide sequence ID" value="NZ_CP015230.1"/>
</dbReference>